<organism evidence="1 2">
    <name type="scientific">Prorocentrum cordatum</name>
    <dbReference type="NCBI Taxonomy" id="2364126"/>
    <lineage>
        <taxon>Eukaryota</taxon>
        <taxon>Sar</taxon>
        <taxon>Alveolata</taxon>
        <taxon>Dinophyceae</taxon>
        <taxon>Prorocentrales</taxon>
        <taxon>Prorocentraceae</taxon>
        <taxon>Prorocentrum</taxon>
    </lineage>
</organism>
<protein>
    <submittedName>
        <fullName evidence="1">Uncharacterized protein</fullName>
    </submittedName>
</protein>
<name>A0ABN9SKJ4_9DINO</name>
<evidence type="ECO:0000313" key="1">
    <source>
        <dbReference type="EMBL" id="CAK0832290.1"/>
    </source>
</evidence>
<dbReference type="EMBL" id="CAUYUJ010011636">
    <property type="protein sequence ID" value="CAK0832290.1"/>
    <property type="molecule type" value="Genomic_DNA"/>
</dbReference>
<evidence type="ECO:0000313" key="2">
    <source>
        <dbReference type="Proteomes" id="UP001189429"/>
    </source>
</evidence>
<reference evidence="1" key="1">
    <citation type="submission" date="2023-10" db="EMBL/GenBank/DDBJ databases">
        <authorList>
            <person name="Chen Y."/>
            <person name="Shah S."/>
            <person name="Dougan E. K."/>
            <person name="Thang M."/>
            <person name="Chan C."/>
        </authorList>
    </citation>
    <scope>NUCLEOTIDE SEQUENCE [LARGE SCALE GENOMIC DNA]</scope>
</reference>
<gene>
    <name evidence="1" type="ORF">PCOR1329_LOCUS30348</name>
</gene>
<proteinExistence type="predicted"/>
<accession>A0ABN9SKJ4</accession>
<keyword evidence="2" id="KW-1185">Reference proteome</keyword>
<dbReference type="Proteomes" id="UP001189429">
    <property type="component" value="Unassembled WGS sequence"/>
</dbReference>
<sequence>MSQLTKRSRATGGIFARAIIIETENPVVTGMMEESKGFATGARELRAKITKLKEGARTAKGTDKAADIQANAEADKAAENYQSSAPPCPAATIVERLAEAEVGWVNGQTFEAWATAMVGDPPAPWGRCLLATWRKSCRRGSTC</sequence>
<comment type="caution">
    <text evidence="1">The sequence shown here is derived from an EMBL/GenBank/DDBJ whole genome shotgun (WGS) entry which is preliminary data.</text>
</comment>